<accession>A0A0F4PH17</accession>
<dbReference type="OrthoDB" id="7170694at2"/>
<gene>
    <name evidence="1" type="ORF">TW72_12985</name>
</gene>
<keyword evidence="2" id="KW-1185">Reference proteome</keyword>
<sequence>MLSWLKPSPLLTESEQQWLLDAFLWAFEHFDADYFRNHSRLVQPSNEFFQGQSSSTEQMAAQVFAQVKAHSGLLNWPIQLLGPGQMPEQQFPLMRFSGALRGEQAHCVEHSHAIFVSYNPQQINQPQDLIASYAQAFARIMIYQRGVLPPGGEAMIGAATEVVASFFGFGVMLSNTVYQFRGGCGKCYNPYANRASELSEQQHVFLLALFCFIKGEKQGTAHLKGHLRSYYKKAHKVISTLANHSPNPMLLSLLSKEQV</sequence>
<dbReference type="RefSeq" id="WP_045980558.1">
    <property type="nucleotide sequence ID" value="NZ_JXXY01000022.1"/>
</dbReference>
<dbReference type="AlphaFoldDB" id="A0A0F4PH17"/>
<dbReference type="GeneID" id="58229409"/>
<evidence type="ECO:0000313" key="2">
    <source>
        <dbReference type="Proteomes" id="UP000033664"/>
    </source>
</evidence>
<organism evidence="1 2">
    <name type="scientific">Pseudoalteromonas ruthenica</name>
    <dbReference type="NCBI Taxonomy" id="151081"/>
    <lineage>
        <taxon>Bacteria</taxon>
        <taxon>Pseudomonadati</taxon>
        <taxon>Pseudomonadota</taxon>
        <taxon>Gammaproteobacteria</taxon>
        <taxon>Alteromonadales</taxon>
        <taxon>Pseudoalteromonadaceae</taxon>
        <taxon>Pseudoalteromonas</taxon>
    </lineage>
</organism>
<dbReference type="Proteomes" id="UP000033664">
    <property type="component" value="Unassembled WGS sequence"/>
</dbReference>
<protein>
    <recommendedName>
        <fullName evidence="3">Orphan protein</fullName>
    </recommendedName>
</protein>
<comment type="caution">
    <text evidence="1">The sequence shown here is derived from an EMBL/GenBank/DDBJ whole genome shotgun (WGS) entry which is preliminary data.</text>
</comment>
<dbReference type="eggNOG" id="ENOG502Z9JY">
    <property type="taxonomic scope" value="Bacteria"/>
</dbReference>
<dbReference type="EMBL" id="JXXZ01000010">
    <property type="protein sequence ID" value="KJY98637.1"/>
    <property type="molecule type" value="Genomic_DNA"/>
</dbReference>
<evidence type="ECO:0000313" key="1">
    <source>
        <dbReference type="EMBL" id="KJY98637.1"/>
    </source>
</evidence>
<evidence type="ECO:0008006" key="3">
    <source>
        <dbReference type="Google" id="ProtNLM"/>
    </source>
</evidence>
<proteinExistence type="predicted"/>
<dbReference type="PATRIC" id="fig|151081.8.peg.3614"/>
<reference evidence="1 2" key="1">
    <citation type="journal article" date="2015" name="BMC Genomics">
        <title>Genome mining reveals unlocked bioactive potential of marine Gram-negative bacteria.</title>
        <authorList>
            <person name="Machado H."/>
            <person name="Sonnenschein E.C."/>
            <person name="Melchiorsen J."/>
            <person name="Gram L."/>
        </authorList>
    </citation>
    <scope>NUCLEOTIDE SEQUENCE [LARGE SCALE GENOMIC DNA]</scope>
    <source>
        <strain evidence="1 2">S3137</strain>
    </source>
</reference>
<name>A0A0F4PH17_9GAMM</name>